<feature type="transmembrane region" description="Helical" evidence="1">
    <location>
        <begin position="20"/>
        <end position="39"/>
    </location>
</feature>
<name>A0ABP6YAT7_9ACTN</name>
<protein>
    <recommendedName>
        <fullName evidence="2">Low molecular weight protein antigen 6 PH domain-containing protein</fullName>
    </recommendedName>
</protein>
<comment type="caution">
    <text evidence="3">The sequence shown here is derived from an EMBL/GenBank/DDBJ whole genome shotgun (WGS) entry which is preliminary data.</text>
</comment>
<dbReference type="Proteomes" id="UP001500767">
    <property type="component" value="Unassembled WGS sequence"/>
</dbReference>
<accession>A0ABP6YAT7</accession>
<proteinExistence type="predicted"/>
<evidence type="ECO:0000313" key="4">
    <source>
        <dbReference type="Proteomes" id="UP001500767"/>
    </source>
</evidence>
<evidence type="ECO:0000313" key="3">
    <source>
        <dbReference type="EMBL" id="GAA3580226.1"/>
    </source>
</evidence>
<feature type="domain" description="Low molecular weight protein antigen 6 PH" evidence="2">
    <location>
        <begin position="73"/>
        <end position="154"/>
    </location>
</feature>
<gene>
    <name evidence="3" type="ORF">GCM10022197_42490</name>
</gene>
<dbReference type="RefSeq" id="WP_204912929.1">
    <property type="nucleotide sequence ID" value="NZ_BAAAYR010000007.1"/>
</dbReference>
<keyword evidence="1" id="KW-1133">Transmembrane helix</keyword>
<evidence type="ECO:0000259" key="2">
    <source>
        <dbReference type="Pfam" id="PF10756"/>
    </source>
</evidence>
<dbReference type="Pfam" id="PF10756">
    <property type="entry name" value="bPH_6"/>
    <property type="match status" value="1"/>
</dbReference>
<dbReference type="EMBL" id="BAAAYR010000007">
    <property type="protein sequence ID" value="GAA3580226.1"/>
    <property type="molecule type" value="Genomic_DNA"/>
</dbReference>
<feature type="transmembrane region" description="Helical" evidence="1">
    <location>
        <begin position="51"/>
        <end position="74"/>
    </location>
</feature>
<sequence length="167" mass="18252">MPTPVPVRPVVFKPRRLRVVGAVVAVALVALTFYGWFALPREIRVLFTVSQLLTLLGFLGVLVLVVLGVAASSVRADADGLRVRNGLRVHRHPWSQVHRIVLRPGDAWAFALLRPADAPDEEFTADLDTQKRFLVGIQAGDGAYAQQAVDELRRRLAAARATGSRAT</sequence>
<keyword evidence="4" id="KW-1185">Reference proteome</keyword>
<keyword evidence="1" id="KW-0472">Membrane</keyword>
<evidence type="ECO:0000256" key="1">
    <source>
        <dbReference type="SAM" id="Phobius"/>
    </source>
</evidence>
<organism evidence="3 4">
    <name type="scientific">Microlunatus spumicola</name>
    <dbReference type="NCBI Taxonomy" id="81499"/>
    <lineage>
        <taxon>Bacteria</taxon>
        <taxon>Bacillati</taxon>
        <taxon>Actinomycetota</taxon>
        <taxon>Actinomycetes</taxon>
        <taxon>Propionibacteriales</taxon>
        <taxon>Propionibacteriaceae</taxon>
        <taxon>Microlunatus</taxon>
    </lineage>
</organism>
<reference evidence="4" key="1">
    <citation type="journal article" date="2019" name="Int. J. Syst. Evol. Microbiol.">
        <title>The Global Catalogue of Microorganisms (GCM) 10K type strain sequencing project: providing services to taxonomists for standard genome sequencing and annotation.</title>
        <authorList>
            <consortium name="The Broad Institute Genomics Platform"/>
            <consortium name="The Broad Institute Genome Sequencing Center for Infectious Disease"/>
            <person name="Wu L."/>
            <person name="Ma J."/>
        </authorList>
    </citation>
    <scope>NUCLEOTIDE SEQUENCE [LARGE SCALE GENOMIC DNA]</scope>
    <source>
        <strain evidence="4">JCM 16540</strain>
    </source>
</reference>
<dbReference type="InterPro" id="IPR019692">
    <property type="entry name" value="CFP-6_PH"/>
</dbReference>
<keyword evidence="1" id="KW-0812">Transmembrane</keyword>